<feature type="compositionally biased region" description="Basic and acidic residues" evidence="2">
    <location>
        <begin position="381"/>
        <end position="396"/>
    </location>
</feature>
<feature type="region of interest" description="Disordered" evidence="2">
    <location>
        <begin position="323"/>
        <end position="504"/>
    </location>
</feature>
<dbReference type="Gene3D" id="1.20.58.120">
    <property type="entry name" value="BAG domain"/>
    <property type="match status" value="1"/>
</dbReference>
<dbReference type="InterPro" id="IPR003103">
    <property type="entry name" value="BAG_domain"/>
</dbReference>
<feature type="compositionally biased region" description="Basic and acidic residues" evidence="2">
    <location>
        <begin position="241"/>
        <end position="255"/>
    </location>
</feature>
<feature type="compositionally biased region" description="Basic and acidic residues" evidence="2">
    <location>
        <begin position="186"/>
        <end position="199"/>
    </location>
</feature>
<feature type="region of interest" description="Disordered" evidence="2">
    <location>
        <begin position="698"/>
        <end position="759"/>
    </location>
</feature>
<organism evidence="4">
    <name type="scientific">Ziziphus nummularia</name>
    <dbReference type="NCBI Taxonomy" id="498071"/>
    <lineage>
        <taxon>Eukaryota</taxon>
        <taxon>Viridiplantae</taxon>
        <taxon>Streptophyta</taxon>
        <taxon>Embryophyta</taxon>
        <taxon>Tracheophyta</taxon>
        <taxon>Spermatophyta</taxon>
        <taxon>Magnoliopsida</taxon>
        <taxon>eudicotyledons</taxon>
        <taxon>Gunneridae</taxon>
        <taxon>Pentapetalae</taxon>
        <taxon>rosids</taxon>
        <taxon>fabids</taxon>
        <taxon>Rosales</taxon>
        <taxon>Rhamnaceae</taxon>
        <taxon>Paliureae</taxon>
        <taxon>Ziziphus</taxon>
    </lineage>
</organism>
<keyword evidence="1" id="KW-0143">Chaperone</keyword>
<dbReference type="AlphaFoldDB" id="A0A7S8R9A5"/>
<feature type="domain" description="BAG" evidence="3">
    <location>
        <begin position="609"/>
        <end position="686"/>
    </location>
</feature>
<dbReference type="PANTHER" id="PTHR33322:SF16">
    <property type="entry name" value="BAG FAMILY MOLECULAR CHAPERONE REGULATOR 6"/>
    <property type="match status" value="1"/>
</dbReference>
<dbReference type="GO" id="GO:0009506">
    <property type="term" value="C:plasmodesma"/>
    <property type="evidence" value="ECO:0007669"/>
    <property type="project" value="TreeGrafter"/>
</dbReference>
<dbReference type="PANTHER" id="PTHR33322">
    <property type="entry name" value="BAG DOMAIN CONTAINING PROTEIN, EXPRESSED"/>
    <property type="match status" value="1"/>
</dbReference>
<name>A0A7S8R9A5_9ROSA</name>
<evidence type="ECO:0000256" key="1">
    <source>
        <dbReference type="ARBA" id="ARBA00023186"/>
    </source>
</evidence>
<dbReference type="PROSITE" id="PS51035">
    <property type="entry name" value="BAG"/>
    <property type="match status" value="1"/>
</dbReference>
<accession>A0A7S8R9A5</accession>
<evidence type="ECO:0000313" key="4">
    <source>
        <dbReference type="EMBL" id="QPD90034.1"/>
    </source>
</evidence>
<dbReference type="EMBL" id="MW023903">
    <property type="protein sequence ID" value="QPD90034.1"/>
    <property type="molecule type" value="mRNA"/>
</dbReference>
<dbReference type="GO" id="GO:0006457">
    <property type="term" value="P:protein folding"/>
    <property type="evidence" value="ECO:0007669"/>
    <property type="project" value="TreeGrafter"/>
</dbReference>
<dbReference type="Pfam" id="PF02179">
    <property type="entry name" value="BAG"/>
    <property type="match status" value="1"/>
</dbReference>
<protein>
    <submittedName>
        <fullName evidence="4">BAG family molecular chaperone regulator 6</fullName>
    </submittedName>
</protein>
<dbReference type="InterPro" id="IPR040400">
    <property type="entry name" value="BAG5/6/7/8"/>
</dbReference>
<feature type="region of interest" description="Disordered" evidence="2">
    <location>
        <begin position="184"/>
        <end position="221"/>
    </location>
</feature>
<proteinExistence type="evidence at transcript level"/>
<feature type="compositionally biased region" description="Basic and acidic residues" evidence="2">
    <location>
        <begin position="1054"/>
        <end position="1066"/>
    </location>
</feature>
<sequence length="1230" mass="137812">MMPQYSCMESYPVQRNQTPFAPYQAFPTPMPMDPAKPGTIYEPWPHGGNYGYPMPCHSCCSHGNFSGYYGFRPCVQAPMPSPMHFCGSPTPYSEAYPSYYAPPPHYSVDLPRYEYEKNVPGSGHCCGCPRHFCNPKEEKSVKIEEQEPDVVEKEESDFVLPIQMKNQPHPIVWIPQEYLHNKGQRKSLEPEVREQEKVPPKTKQSESSSLKYSEQEPGIRNGWLPLDINNLRSLTHGEVGKTTHDQQGKEQKRELPFPVIWMPSYDNKEEEVGKSDNRDRNGAKDQHSDDKKIQFPFPIIWMPPVENKREEAGKKRNNDVNYNIKYEENPPSTFNVVPEKHLGDGSSTNVSGVNKENHAAQGGVEKKKIANQKIIPVEEIDEHKVDNSEETKERGRSVPVNKSSESNARRSSSPTKTPKLPPVCLRVDPLPREKKGSSRSPSPPNSKSHPENGTKDTAGASACLDEKAQQVSNCSKEVESNEKEKKVIEGTQREISGNDDGDQMDVSQVPINLPMESMADVCTKLVPDKIEVGATGCPIEKGQEASNVSNAATEEAEEVRKATEAAKSLDAEVKLEKKTLSDVGAAIAIQSAYRGFDVRRWEPLKKLKQIAEIRKQLVDVRNDIQALESSYNVQIDNKQKVVIGETIMRLLLKLDAIQGLPPSLRDVRKSLARQLVTLQEKLDSLVIKNFQESETKVSTSKTAENIDVEVQNRESMQKQEKEEAIDHDEKESSLQDVYESSHDGTKPCGAQPPHVSDSELSLKNEEALVSLFENEVRHTNVEDDLRTRPMAFDDMKHGEGNAEILMEPKDEVVDRELEASSMMVIKKDKTEDDSDADQFVQVPLAVEVTTDSEIHGSSLEASHVTCAQAKDLEEPPHGMIDDKPVTSQFEEDKQFEMDKNEVLQASKVERTLEGTFLTEIDGAMAPDENADMSIEQVPVGLIDGDSALSEVGKRGEAEMEKNNNTLVKDECEVAIDLNPSELPTEKEIKQLNEEAEKSSVVLPEECVKVVCEEDKELPSYLASEGEKERQDGNGIRNCVPEPVESQLMVSFEKENPEDAARGKVEPIENNEEDNDLPLVTTREEEGKEKRERKVEVEGGELECMENEKMQDQEAGYETTKGVVHVEHVEQKGESLPASPTTDSPLSVDGTGEEFETNRKLKEENEKLKEMMEKLLKAGKEQLDCISNLTGRVKNLEKKLATARKKNPRTRLVKRSNIPPTKERVADAVAY</sequence>
<dbReference type="FunFam" id="1.20.58.120:FF:000010">
    <property type="entry name" value="BAG family molecular chaperone regulator 6"/>
    <property type="match status" value="1"/>
</dbReference>
<evidence type="ECO:0000256" key="2">
    <source>
        <dbReference type="SAM" id="MobiDB-lite"/>
    </source>
</evidence>
<feature type="compositionally biased region" description="Basic and acidic residues" evidence="2">
    <location>
        <begin position="266"/>
        <end position="293"/>
    </location>
</feature>
<feature type="region of interest" description="Disordered" evidence="2">
    <location>
        <begin position="1128"/>
        <end position="1156"/>
    </location>
</feature>
<feature type="compositionally biased region" description="Basic and acidic residues" evidence="2">
    <location>
        <begin position="710"/>
        <end position="745"/>
    </location>
</feature>
<evidence type="ECO:0000259" key="3">
    <source>
        <dbReference type="PROSITE" id="PS51035"/>
    </source>
</evidence>
<reference evidence="4" key="1">
    <citation type="submission" date="2020-09" db="EMBL/GenBank/DDBJ databases">
        <title>Overexpression of heat stress inducible gene ZnBAG from Z. nummularia exhibits enhanced thermotolerance.</title>
        <authorList>
            <person name="Panzade K.P."/>
            <person name="Kale S.S."/>
        </authorList>
    </citation>
    <scope>NUCLEOTIDE SEQUENCE</scope>
    <source>
        <tissue evidence="4">Leaf</tissue>
    </source>
</reference>
<dbReference type="InterPro" id="IPR036533">
    <property type="entry name" value="BAG_dom_sf"/>
</dbReference>
<dbReference type="GO" id="GO:0051087">
    <property type="term" value="F:protein-folding chaperone binding"/>
    <property type="evidence" value="ECO:0007669"/>
    <property type="project" value="InterPro"/>
</dbReference>
<dbReference type="SMART" id="SM00264">
    <property type="entry name" value="BAG"/>
    <property type="match status" value="1"/>
</dbReference>
<dbReference type="SUPFAM" id="SSF63491">
    <property type="entry name" value="BAG domain"/>
    <property type="match status" value="1"/>
</dbReference>
<feature type="compositionally biased region" description="Basic and acidic residues" evidence="2">
    <location>
        <begin position="1081"/>
        <end position="1096"/>
    </location>
</feature>
<feature type="compositionally biased region" description="Polar residues" evidence="2">
    <location>
        <begin position="345"/>
        <end position="354"/>
    </location>
</feature>
<feature type="region of interest" description="Disordered" evidence="2">
    <location>
        <begin position="1054"/>
        <end position="1114"/>
    </location>
</feature>
<feature type="compositionally biased region" description="Basic and acidic residues" evidence="2">
    <location>
        <begin position="476"/>
        <end position="492"/>
    </location>
</feature>
<feature type="compositionally biased region" description="Low complexity" evidence="2">
    <location>
        <begin position="403"/>
        <end position="418"/>
    </location>
</feature>
<feature type="region of interest" description="Disordered" evidence="2">
    <location>
        <begin position="241"/>
        <end position="293"/>
    </location>
</feature>